<dbReference type="PANTHER" id="PTHR10582">
    <property type="entry name" value="TRANSIENT RECEPTOR POTENTIAL ION CHANNEL PROTEIN"/>
    <property type="match status" value="1"/>
</dbReference>
<feature type="transmembrane region" description="Helical" evidence="10">
    <location>
        <begin position="150"/>
        <end position="167"/>
    </location>
</feature>
<dbReference type="OrthoDB" id="437584at2759"/>
<feature type="transmembrane region" description="Helical" evidence="10">
    <location>
        <begin position="287"/>
        <end position="306"/>
    </location>
</feature>
<keyword evidence="8 10" id="KW-0472">Membrane</keyword>
<evidence type="ECO:0000313" key="13">
    <source>
        <dbReference type="Proteomes" id="UP000039865"/>
    </source>
</evidence>
<keyword evidence="5" id="KW-0863">Zinc-finger</keyword>
<keyword evidence="3" id="KW-0479">Metal-binding</keyword>
<feature type="transmembrane region" description="Helical" evidence="10">
    <location>
        <begin position="318"/>
        <end position="342"/>
    </location>
</feature>
<reference evidence="12 13" key="1">
    <citation type="submission" date="2014-06" db="EMBL/GenBank/DDBJ databases">
        <authorList>
            <person name="Swart Estienne"/>
        </authorList>
    </citation>
    <scope>NUCLEOTIDE SEQUENCE [LARGE SCALE GENOMIC DNA]</scope>
    <source>
        <strain evidence="12 13">130c</strain>
    </source>
</reference>
<keyword evidence="13" id="KW-1185">Reference proteome</keyword>
<dbReference type="AlphaFoldDB" id="A0A078A8Z6"/>
<evidence type="ECO:0000256" key="5">
    <source>
        <dbReference type="ARBA" id="ARBA00022771"/>
    </source>
</evidence>
<evidence type="ECO:0000256" key="8">
    <source>
        <dbReference type="ARBA" id="ARBA00023136"/>
    </source>
</evidence>
<evidence type="ECO:0000256" key="9">
    <source>
        <dbReference type="SAM" id="Coils"/>
    </source>
</evidence>
<comment type="subcellular location">
    <subcellularLocation>
        <location evidence="1">Membrane</location>
        <topology evidence="1">Multi-pass membrane protein</topology>
    </subcellularLocation>
</comment>
<accession>A0A078A8Z6</accession>
<feature type="transmembrane region" description="Helical" evidence="10">
    <location>
        <begin position="252"/>
        <end position="275"/>
    </location>
</feature>
<proteinExistence type="predicted"/>
<feature type="transmembrane region" description="Helical" evidence="10">
    <location>
        <begin position="114"/>
        <end position="138"/>
    </location>
</feature>
<dbReference type="InterPro" id="IPR005821">
    <property type="entry name" value="Ion_trans_dom"/>
</dbReference>
<organism evidence="12 13">
    <name type="scientific">Stylonychia lemnae</name>
    <name type="common">Ciliate</name>
    <dbReference type="NCBI Taxonomy" id="5949"/>
    <lineage>
        <taxon>Eukaryota</taxon>
        <taxon>Sar</taxon>
        <taxon>Alveolata</taxon>
        <taxon>Ciliophora</taxon>
        <taxon>Intramacronucleata</taxon>
        <taxon>Spirotrichea</taxon>
        <taxon>Stichotrichia</taxon>
        <taxon>Sporadotrichida</taxon>
        <taxon>Oxytrichidae</taxon>
        <taxon>Stylonychinae</taxon>
        <taxon>Stylonychia</taxon>
    </lineage>
</organism>
<dbReference type="GO" id="GO:0008270">
    <property type="term" value="F:zinc ion binding"/>
    <property type="evidence" value="ECO:0007669"/>
    <property type="project" value="UniProtKB-KW"/>
</dbReference>
<dbReference type="InterPro" id="IPR024862">
    <property type="entry name" value="TRPV"/>
</dbReference>
<protein>
    <submittedName>
        <fullName evidence="12">Wd-40 repeat protein</fullName>
    </submittedName>
</protein>
<evidence type="ECO:0000256" key="4">
    <source>
        <dbReference type="ARBA" id="ARBA00022737"/>
    </source>
</evidence>
<evidence type="ECO:0000256" key="10">
    <source>
        <dbReference type="SAM" id="Phobius"/>
    </source>
</evidence>
<dbReference type="Proteomes" id="UP000039865">
    <property type="component" value="Unassembled WGS sequence"/>
</dbReference>
<evidence type="ECO:0000313" key="12">
    <source>
        <dbReference type="EMBL" id="CDW78022.1"/>
    </source>
</evidence>
<keyword evidence="6" id="KW-0862">Zinc</keyword>
<evidence type="ECO:0000256" key="7">
    <source>
        <dbReference type="ARBA" id="ARBA00022989"/>
    </source>
</evidence>
<evidence type="ECO:0000256" key="1">
    <source>
        <dbReference type="ARBA" id="ARBA00004141"/>
    </source>
</evidence>
<dbReference type="EMBL" id="CCKQ01006702">
    <property type="protein sequence ID" value="CDW78022.1"/>
    <property type="molecule type" value="Genomic_DNA"/>
</dbReference>
<dbReference type="InterPro" id="IPR043145">
    <property type="entry name" value="Znf_ZZ_sf"/>
</dbReference>
<feature type="domain" description="Ion transport" evidence="11">
    <location>
        <begin position="119"/>
        <end position="353"/>
    </location>
</feature>
<dbReference type="InParanoid" id="A0A078A8Z6"/>
<keyword evidence="2 10" id="KW-0812">Transmembrane</keyword>
<dbReference type="GO" id="GO:0005216">
    <property type="term" value="F:monoatomic ion channel activity"/>
    <property type="evidence" value="ECO:0007669"/>
    <property type="project" value="InterPro"/>
</dbReference>
<keyword evidence="9" id="KW-0175">Coiled coil</keyword>
<evidence type="ECO:0000256" key="3">
    <source>
        <dbReference type="ARBA" id="ARBA00022723"/>
    </source>
</evidence>
<dbReference type="SUPFAM" id="SSF81324">
    <property type="entry name" value="Voltage-gated potassium channels"/>
    <property type="match status" value="1"/>
</dbReference>
<feature type="coiled-coil region" evidence="9">
    <location>
        <begin position="407"/>
        <end position="438"/>
    </location>
</feature>
<sequence length="609" mass="71842">MVEQELPEFLDYLDTRFQQTQAMKKFDKGQIENEIITTSLCLQEQHVQQKMLKDIKSEAKIRIELLDIPGAYHYLDPDFIKIFKALTAAESYEIFENKAIKYLIDFNFPVVRNFLLLLLIIPFTIFHITFVVYMNVVYEKRTESLGYETANYILAIYQVIMCAYFLFNEMRQIYNIGLQYLYSVWNYIDLLAPAGVAILHGIQFAEFKQIEINQDLNRCVLAISTFLMWLKFLSTLRIFKSTGYLIRMIVEVIYDMGIFLFVLLITVAAFGDSFLRISWGNEEENQFTTSFVPAVLFAYSMILGGYDTEAFGEVVVPLVWIFWVLCTILDLIVMLNLLIAIISSTFERVNENQEQASYQEMASLISENHYLIPKRTRQKYAEQNVYLLVGNDLEKLKDFKDPMDQKFQDIKNEVQEIKATLREEIKLQEQRNQKALDTQKESELEIKMKMGEIKILIFSQQPEEKVRIKMHPRLLTKTTLYQFRERIQYDSYKWDCFSINFSGCLSGYTANEFRQVENEQIYHCADCNFDLCLKCYGQYEVHQHELKKITFGELRKQEHEYTSWGCDARTFISCNIGKVHDDPFEYLYVDYDTYHIFCQSCVKTLQISI</sequence>
<gene>
    <name evidence="12" type="primary">Contig214.g251</name>
    <name evidence="12" type="ORF">STYLEM_6992</name>
</gene>
<evidence type="ECO:0000256" key="6">
    <source>
        <dbReference type="ARBA" id="ARBA00022833"/>
    </source>
</evidence>
<dbReference type="Gene3D" id="3.30.60.90">
    <property type="match status" value="1"/>
</dbReference>
<name>A0A078A8Z6_STYLE</name>
<dbReference type="GO" id="GO:0005886">
    <property type="term" value="C:plasma membrane"/>
    <property type="evidence" value="ECO:0007669"/>
    <property type="project" value="TreeGrafter"/>
</dbReference>
<keyword evidence="7 10" id="KW-1133">Transmembrane helix</keyword>
<feature type="transmembrane region" description="Helical" evidence="10">
    <location>
        <begin position="219"/>
        <end position="240"/>
    </location>
</feature>
<evidence type="ECO:0000259" key="11">
    <source>
        <dbReference type="Pfam" id="PF00520"/>
    </source>
</evidence>
<dbReference type="GO" id="GO:0098703">
    <property type="term" value="P:calcium ion import across plasma membrane"/>
    <property type="evidence" value="ECO:0007669"/>
    <property type="project" value="TreeGrafter"/>
</dbReference>
<dbReference type="PANTHER" id="PTHR10582:SF2">
    <property type="entry name" value="INACTIVE"/>
    <property type="match status" value="1"/>
</dbReference>
<feature type="transmembrane region" description="Helical" evidence="10">
    <location>
        <begin position="187"/>
        <end position="207"/>
    </location>
</feature>
<evidence type="ECO:0000256" key="2">
    <source>
        <dbReference type="ARBA" id="ARBA00022692"/>
    </source>
</evidence>
<dbReference type="Pfam" id="PF00520">
    <property type="entry name" value="Ion_trans"/>
    <property type="match status" value="1"/>
</dbReference>
<keyword evidence="4" id="KW-0677">Repeat</keyword>